<evidence type="ECO:0000256" key="10">
    <source>
        <dbReference type="SAM" id="Phobius"/>
    </source>
</evidence>
<keyword evidence="11" id="KW-0732">Signal</keyword>
<keyword evidence="7" id="KW-0325">Glycoprotein</keyword>
<feature type="domain" description="EGF-like" evidence="12">
    <location>
        <begin position="225"/>
        <end position="261"/>
    </location>
</feature>
<evidence type="ECO:0000256" key="11">
    <source>
        <dbReference type="SAM" id="SignalP"/>
    </source>
</evidence>
<dbReference type="InterPro" id="IPR051830">
    <property type="entry name" value="NOTCH_homolog"/>
</dbReference>
<evidence type="ECO:0000256" key="9">
    <source>
        <dbReference type="SAM" id="MobiDB-lite"/>
    </source>
</evidence>
<dbReference type="Gene3D" id="2.10.25.10">
    <property type="entry name" value="Laminin"/>
    <property type="match status" value="1"/>
</dbReference>
<dbReference type="InterPro" id="IPR000742">
    <property type="entry name" value="EGF"/>
</dbReference>
<name>A0AAE0Y8N6_9GAST</name>
<feature type="transmembrane region" description="Helical" evidence="10">
    <location>
        <begin position="529"/>
        <end position="552"/>
    </location>
</feature>
<dbReference type="PANTHER" id="PTHR24033">
    <property type="entry name" value="EGF-LIKE DOMAIN-CONTAINING PROTEIN"/>
    <property type="match status" value="1"/>
</dbReference>
<evidence type="ECO:0000256" key="7">
    <source>
        <dbReference type="ARBA" id="ARBA00023180"/>
    </source>
</evidence>
<dbReference type="InterPro" id="IPR001774">
    <property type="entry name" value="DSL"/>
</dbReference>
<feature type="region of interest" description="Disordered" evidence="9">
    <location>
        <begin position="563"/>
        <end position="584"/>
    </location>
</feature>
<keyword evidence="10" id="KW-0472">Membrane</keyword>
<organism evidence="13 14">
    <name type="scientific">Elysia crispata</name>
    <name type="common">lettuce slug</name>
    <dbReference type="NCBI Taxonomy" id="231223"/>
    <lineage>
        <taxon>Eukaryota</taxon>
        <taxon>Metazoa</taxon>
        <taxon>Spiralia</taxon>
        <taxon>Lophotrochozoa</taxon>
        <taxon>Mollusca</taxon>
        <taxon>Gastropoda</taxon>
        <taxon>Heterobranchia</taxon>
        <taxon>Euthyneura</taxon>
        <taxon>Panpulmonata</taxon>
        <taxon>Sacoglossa</taxon>
        <taxon>Placobranchoidea</taxon>
        <taxon>Plakobranchidae</taxon>
        <taxon>Elysia</taxon>
    </lineage>
</organism>
<sequence>MIPLSKAIASIFWICMSGLSFGATQNYVITGLRYRNFTNSQGALADGTCCDNPGLTPPNCPPDQCDTIFSPCATYVGGKQCGAYFQTLTPVMADVDSFELGNKIGNIKGNDIFNVVAFLDSFAPENIHFNILALEVNLNDTQLIANFSFVIDWIDTFFSGNDHWRQMVLRDKDVELGLDVVHQCRNYRFGRTCSVYCKPTHQYTCLSDGSKNCTDGWQGPHCTDLVPYCTSGSCQNGGTCTNIHLGFNCSCTSSHSGEQCEHKNLTTTSSSLISLITAPSPATAQPSTSTKFYTALAISNTPTILFSKGSTVLLSTSDKTLSTSKMPTSTSSSLISLITAPSSSTSKPSTSSKFYSTLAISNTPTILFSKGSTVLLGASDKTLSTSKMPTSTSSSLISLITAPSSSTSKPSTSSKFYSTLAISNTPTILFSKGSTVLLGASDKTLSTSKMPTSTSSSLISLITAPPTSTSKPSTSSKFYSTLAISNTPTILFSKGSTVLLSTSDKTLSTSKTPISNQAHSSNSRNMTTVVATSVSVGLFVLGVLFAATTYLMNKMKKQWFRRGRVQPSLSPPESRKESQAQAST</sequence>
<comment type="caution">
    <text evidence="13">The sequence shown here is derived from an EMBL/GenBank/DDBJ whole genome shotgun (WGS) entry which is preliminary data.</text>
</comment>
<dbReference type="PANTHER" id="PTHR24033:SF224">
    <property type="entry name" value="C-TYPE LECTIN"/>
    <property type="match status" value="1"/>
</dbReference>
<dbReference type="Pfam" id="PF01414">
    <property type="entry name" value="DSL"/>
    <property type="match status" value="1"/>
</dbReference>
<evidence type="ECO:0000259" key="12">
    <source>
        <dbReference type="PROSITE" id="PS50026"/>
    </source>
</evidence>
<evidence type="ECO:0000256" key="5">
    <source>
        <dbReference type="ARBA" id="ARBA00022989"/>
    </source>
</evidence>
<keyword evidence="3 10" id="KW-0812">Transmembrane</keyword>
<comment type="caution">
    <text evidence="8">Lacks conserved residue(s) required for the propagation of feature annotation.</text>
</comment>
<keyword evidence="1" id="KW-0217">Developmental protein</keyword>
<dbReference type="SMART" id="SM00051">
    <property type="entry name" value="DSL"/>
    <property type="match status" value="1"/>
</dbReference>
<evidence type="ECO:0000256" key="6">
    <source>
        <dbReference type="ARBA" id="ARBA00023157"/>
    </source>
</evidence>
<reference evidence="13" key="1">
    <citation type="journal article" date="2023" name="G3 (Bethesda)">
        <title>A reference genome for the long-term kleptoplast-retaining sea slug Elysia crispata morphotype clarki.</title>
        <authorList>
            <person name="Eastman K.E."/>
            <person name="Pendleton A.L."/>
            <person name="Shaikh M.A."/>
            <person name="Suttiyut T."/>
            <person name="Ogas R."/>
            <person name="Tomko P."/>
            <person name="Gavelis G."/>
            <person name="Widhalm J.R."/>
            <person name="Wisecaver J.H."/>
        </authorList>
    </citation>
    <scope>NUCLEOTIDE SEQUENCE</scope>
    <source>
        <strain evidence="13">ECLA1</strain>
    </source>
</reference>
<evidence type="ECO:0000256" key="3">
    <source>
        <dbReference type="ARBA" id="ARBA00022692"/>
    </source>
</evidence>
<keyword evidence="6 8" id="KW-1015">Disulfide bond</keyword>
<dbReference type="GO" id="GO:0007219">
    <property type="term" value="P:Notch signaling pathway"/>
    <property type="evidence" value="ECO:0007669"/>
    <property type="project" value="InterPro"/>
</dbReference>
<dbReference type="GO" id="GO:0016020">
    <property type="term" value="C:membrane"/>
    <property type="evidence" value="ECO:0007669"/>
    <property type="project" value="UniProtKB-SubCell"/>
</dbReference>
<keyword evidence="14" id="KW-1185">Reference proteome</keyword>
<dbReference type="InterPro" id="IPR000152">
    <property type="entry name" value="EGF-type_Asp/Asn_hydroxyl_site"/>
</dbReference>
<accession>A0AAE0Y8N6</accession>
<dbReference type="AlphaFoldDB" id="A0AAE0Y8N6"/>
<dbReference type="SUPFAM" id="SSF57196">
    <property type="entry name" value="EGF/Laminin"/>
    <property type="match status" value="1"/>
</dbReference>
<evidence type="ECO:0000313" key="13">
    <source>
        <dbReference type="EMBL" id="KAK3737110.1"/>
    </source>
</evidence>
<gene>
    <name evidence="13" type="ORF">RRG08_016416</name>
</gene>
<dbReference type="InterPro" id="IPR011651">
    <property type="entry name" value="Notch_ligand_N"/>
</dbReference>
<evidence type="ECO:0000256" key="8">
    <source>
        <dbReference type="PROSITE-ProRule" id="PRU00076"/>
    </source>
</evidence>
<dbReference type="EMBL" id="JAWDGP010006665">
    <property type="protein sequence ID" value="KAK3737110.1"/>
    <property type="molecule type" value="Genomic_DNA"/>
</dbReference>
<feature type="signal peptide" evidence="11">
    <location>
        <begin position="1"/>
        <end position="22"/>
    </location>
</feature>
<proteinExistence type="predicted"/>
<protein>
    <recommendedName>
        <fullName evidence="12">EGF-like domain-containing protein</fullName>
    </recommendedName>
</protein>
<dbReference type="Pfam" id="PF07657">
    <property type="entry name" value="MNNL"/>
    <property type="match status" value="1"/>
</dbReference>
<dbReference type="PROSITE" id="PS00022">
    <property type="entry name" value="EGF_1"/>
    <property type="match status" value="1"/>
</dbReference>
<dbReference type="Gene3D" id="2.60.40.3510">
    <property type="match status" value="1"/>
</dbReference>
<evidence type="ECO:0000256" key="4">
    <source>
        <dbReference type="ARBA" id="ARBA00022737"/>
    </source>
</evidence>
<evidence type="ECO:0000256" key="1">
    <source>
        <dbReference type="ARBA" id="ARBA00022473"/>
    </source>
</evidence>
<feature type="disulfide bond" evidence="8">
    <location>
        <begin position="251"/>
        <end position="260"/>
    </location>
</feature>
<dbReference type="PROSITE" id="PS50026">
    <property type="entry name" value="EGF_3"/>
    <property type="match status" value="1"/>
</dbReference>
<evidence type="ECO:0000256" key="2">
    <source>
        <dbReference type="ARBA" id="ARBA00022536"/>
    </source>
</evidence>
<dbReference type="Proteomes" id="UP001283361">
    <property type="component" value="Unassembled WGS sequence"/>
</dbReference>
<keyword evidence="5 10" id="KW-1133">Transmembrane helix</keyword>
<keyword evidence="4" id="KW-0677">Repeat</keyword>
<dbReference type="Gene3D" id="2.10.25.140">
    <property type="match status" value="1"/>
</dbReference>
<dbReference type="CDD" id="cd00054">
    <property type="entry name" value="EGF_CA"/>
    <property type="match status" value="1"/>
</dbReference>
<feature type="chain" id="PRO_5042210031" description="EGF-like domain-containing protein" evidence="11">
    <location>
        <begin position="23"/>
        <end position="584"/>
    </location>
</feature>
<keyword evidence="2 8" id="KW-0245">EGF-like domain</keyword>
<evidence type="ECO:0000313" key="14">
    <source>
        <dbReference type="Proteomes" id="UP001283361"/>
    </source>
</evidence>
<dbReference type="PROSITE" id="PS00010">
    <property type="entry name" value="ASX_HYDROXYL"/>
    <property type="match status" value="1"/>
</dbReference>